<keyword evidence="3" id="KW-0804">Transcription</keyword>
<dbReference type="SUPFAM" id="SSF46689">
    <property type="entry name" value="Homeodomain-like"/>
    <property type="match status" value="1"/>
</dbReference>
<evidence type="ECO:0000259" key="4">
    <source>
        <dbReference type="Pfam" id="PF00440"/>
    </source>
</evidence>
<name>A0A5N0VJI0_9PSEU</name>
<dbReference type="PANTHER" id="PTHR30055">
    <property type="entry name" value="HTH-TYPE TRANSCRIPTIONAL REGULATOR RUTR"/>
    <property type="match status" value="1"/>
</dbReference>
<keyword evidence="2" id="KW-0238">DNA-binding</keyword>
<organism evidence="5 6">
    <name type="scientific">Amycolatopsis acidicola</name>
    <dbReference type="NCBI Taxonomy" id="2596893"/>
    <lineage>
        <taxon>Bacteria</taxon>
        <taxon>Bacillati</taxon>
        <taxon>Actinomycetota</taxon>
        <taxon>Actinomycetes</taxon>
        <taxon>Pseudonocardiales</taxon>
        <taxon>Pseudonocardiaceae</taxon>
        <taxon>Amycolatopsis</taxon>
    </lineage>
</organism>
<dbReference type="Gene3D" id="1.10.357.10">
    <property type="entry name" value="Tetracycline Repressor, domain 2"/>
    <property type="match status" value="1"/>
</dbReference>
<dbReference type="GO" id="GO:0003700">
    <property type="term" value="F:DNA-binding transcription factor activity"/>
    <property type="evidence" value="ECO:0007669"/>
    <property type="project" value="TreeGrafter"/>
</dbReference>
<keyword evidence="1" id="KW-0805">Transcription regulation</keyword>
<evidence type="ECO:0000313" key="6">
    <source>
        <dbReference type="Proteomes" id="UP000319769"/>
    </source>
</evidence>
<dbReference type="PANTHER" id="PTHR30055:SF234">
    <property type="entry name" value="HTH-TYPE TRANSCRIPTIONAL REGULATOR BETI"/>
    <property type="match status" value="1"/>
</dbReference>
<protein>
    <submittedName>
        <fullName evidence="5">TetR family transcriptional regulator</fullName>
    </submittedName>
</protein>
<keyword evidence="6" id="KW-1185">Reference proteome</keyword>
<evidence type="ECO:0000256" key="3">
    <source>
        <dbReference type="ARBA" id="ARBA00023163"/>
    </source>
</evidence>
<comment type="caution">
    <text evidence="5">The sequence shown here is derived from an EMBL/GenBank/DDBJ whole genome shotgun (WGS) entry which is preliminary data.</text>
</comment>
<dbReference type="Proteomes" id="UP000319769">
    <property type="component" value="Unassembled WGS sequence"/>
</dbReference>
<dbReference type="SUPFAM" id="SSF48498">
    <property type="entry name" value="Tetracyclin repressor-like, C-terminal domain"/>
    <property type="match status" value="1"/>
</dbReference>
<proteinExistence type="predicted"/>
<dbReference type="AlphaFoldDB" id="A0A5N0VJI0"/>
<dbReference type="Pfam" id="PF00440">
    <property type="entry name" value="TetR_N"/>
    <property type="match status" value="1"/>
</dbReference>
<accession>A0A5N0VJI0</accession>
<evidence type="ECO:0000256" key="1">
    <source>
        <dbReference type="ARBA" id="ARBA00023015"/>
    </source>
</evidence>
<dbReference type="InterPro" id="IPR001647">
    <property type="entry name" value="HTH_TetR"/>
</dbReference>
<dbReference type="InterPro" id="IPR050109">
    <property type="entry name" value="HTH-type_TetR-like_transc_reg"/>
</dbReference>
<dbReference type="InterPro" id="IPR036271">
    <property type="entry name" value="Tet_transcr_reg_TetR-rel_C_sf"/>
</dbReference>
<dbReference type="InterPro" id="IPR009057">
    <property type="entry name" value="Homeodomain-like_sf"/>
</dbReference>
<evidence type="ECO:0000256" key="2">
    <source>
        <dbReference type="ARBA" id="ARBA00023125"/>
    </source>
</evidence>
<feature type="domain" description="HTH tetR-type" evidence="4">
    <location>
        <begin position="17"/>
        <end position="64"/>
    </location>
</feature>
<dbReference type="GO" id="GO:0000976">
    <property type="term" value="F:transcription cis-regulatory region binding"/>
    <property type="evidence" value="ECO:0007669"/>
    <property type="project" value="TreeGrafter"/>
</dbReference>
<dbReference type="EMBL" id="VMNW02000002">
    <property type="protein sequence ID" value="KAA9166326.1"/>
    <property type="molecule type" value="Genomic_DNA"/>
</dbReference>
<reference evidence="5" key="1">
    <citation type="submission" date="2019-09" db="EMBL/GenBank/DDBJ databases">
        <authorList>
            <person name="Teo W.F.A."/>
            <person name="Duangmal K."/>
        </authorList>
    </citation>
    <scope>NUCLEOTIDE SEQUENCE [LARGE SCALE GENOMIC DNA]</scope>
    <source>
        <strain evidence="5">K81G1</strain>
    </source>
</reference>
<sequence>MLMRAKTFTESGRRAQIVKAAIEVIAEVGFAKASFTRIAKHAGLSSTGMISYHFAGKDDLLAACVAEIEEVTGAFMGPRIDAAEGHVAQLRAYVESNVALVGEHPAAVRALIDIVKNGAAQSAAVNGRLALVEEHFRAGQAAGVFGPFDARTAALALMTGLDAVVATAAAAPPDPTELARLGRELAGLYVRATAPDPEGDPA</sequence>
<evidence type="ECO:0000313" key="5">
    <source>
        <dbReference type="EMBL" id="KAA9166326.1"/>
    </source>
</evidence>
<gene>
    <name evidence="5" type="ORF">FPZ12_001815</name>
</gene>
<dbReference type="OrthoDB" id="9806334at2"/>